<gene>
    <name evidence="1" type="ORF">HA237_05240</name>
</gene>
<dbReference type="Gene3D" id="3.40.50.2000">
    <property type="entry name" value="Glycogen Phosphorylase B"/>
    <property type="match status" value="1"/>
</dbReference>
<sequence>MARVLFAVCGVGLGHAGRSSILIKNLSRRHELLITSYSEGLPFLKKEFGKVEALNWFKYYFHSDGRIDRLKSIAFNSVKVPFVLFHNFSRLRKIIREFRPEVIVSDFDFNGLYAGKLSGIKVILISNMHLANYFKTRLSFSQKIAYSLTDELMLRAYFSADRFLVTSIMKPENSGRMEFFHPLVREDLAGKKPQDQGFFLAYASKENLQNFTNLFREFPDKRFVVYGSSRKHGNVEFKSFSREDWADDMLNCSGVLCHGGMGTISEAVVLKKPVYVTASIDWFERFHNGAMVKELGFGVAEENPSMQGLTEFFSGNKKFSAQLKKANIKASNKEFKGRLEELIQQYSKQ</sequence>
<dbReference type="Pfam" id="PF13528">
    <property type="entry name" value="Glyco_trans_1_3"/>
    <property type="match status" value="1"/>
</dbReference>
<dbReference type="SUPFAM" id="SSF53756">
    <property type="entry name" value="UDP-Glycosyltransferase/glycogen phosphorylase"/>
    <property type="match status" value="1"/>
</dbReference>
<comment type="caution">
    <text evidence="1">The sequence shown here is derived from an EMBL/GenBank/DDBJ whole genome shotgun (WGS) entry which is preliminary data.</text>
</comment>
<name>A0A7J4ITA1_9ARCH</name>
<dbReference type="Proteomes" id="UP000577419">
    <property type="component" value="Unassembled WGS sequence"/>
</dbReference>
<dbReference type="EMBL" id="DUFG01000025">
    <property type="protein sequence ID" value="HIH08741.1"/>
    <property type="molecule type" value="Genomic_DNA"/>
</dbReference>
<accession>A0A7J4ITA1</accession>
<evidence type="ECO:0000313" key="1">
    <source>
        <dbReference type="EMBL" id="HIH08741.1"/>
    </source>
</evidence>
<organism evidence="1 2">
    <name type="scientific">Candidatus Iainarchaeum sp</name>
    <dbReference type="NCBI Taxonomy" id="3101447"/>
    <lineage>
        <taxon>Archaea</taxon>
        <taxon>Candidatus Iainarchaeota</taxon>
        <taxon>Candidatus Iainarchaeia</taxon>
        <taxon>Candidatus Iainarchaeales</taxon>
        <taxon>Candidatus Iainarchaeaceae</taxon>
        <taxon>Candidatus Iainarchaeum</taxon>
    </lineage>
</organism>
<evidence type="ECO:0008006" key="3">
    <source>
        <dbReference type="Google" id="ProtNLM"/>
    </source>
</evidence>
<evidence type="ECO:0000313" key="2">
    <source>
        <dbReference type="Proteomes" id="UP000577419"/>
    </source>
</evidence>
<dbReference type="AlphaFoldDB" id="A0A7J4ITA1"/>
<proteinExistence type="predicted"/>
<reference evidence="2" key="1">
    <citation type="journal article" date="2020" name="bioRxiv">
        <title>A rank-normalized archaeal taxonomy based on genome phylogeny resolves widespread incomplete and uneven classifications.</title>
        <authorList>
            <person name="Rinke C."/>
            <person name="Chuvochina M."/>
            <person name="Mussig A.J."/>
            <person name="Chaumeil P.-A."/>
            <person name="Waite D.W."/>
            <person name="Whitman W.B."/>
            <person name="Parks D.H."/>
            <person name="Hugenholtz P."/>
        </authorList>
    </citation>
    <scope>NUCLEOTIDE SEQUENCE [LARGE SCALE GENOMIC DNA]</scope>
</reference>
<protein>
    <recommendedName>
        <fullName evidence="3">Glycosyl transferase family 28 C-terminal domain-containing protein</fullName>
    </recommendedName>
</protein>